<evidence type="ECO:0000313" key="6">
    <source>
        <dbReference type="RefSeq" id="XP_040611499.1"/>
    </source>
</evidence>
<dbReference type="InterPro" id="IPR023210">
    <property type="entry name" value="NADP_OxRdtase_dom"/>
</dbReference>
<reference evidence="6" key="1">
    <citation type="submission" date="2025-08" db="UniProtKB">
        <authorList>
            <consortium name="RefSeq"/>
        </authorList>
    </citation>
    <scope>IDENTIFICATION</scope>
    <source>
        <tissue evidence="6">Liver</tissue>
    </source>
</reference>
<name>A0ABM2Y9J1_MESAU</name>
<dbReference type="InterPro" id="IPR020471">
    <property type="entry name" value="AKR"/>
</dbReference>
<evidence type="ECO:0000256" key="2">
    <source>
        <dbReference type="ARBA" id="ARBA00022857"/>
    </source>
</evidence>
<keyword evidence="3" id="KW-0560">Oxidoreductase</keyword>
<proteinExistence type="inferred from homology"/>
<dbReference type="Proteomes" id="UP000886700">
    <property type="component" value="Unplaced"/>
</dbReference>
<evidence type="ECO:0000313" key="5">
    <source>
        <dbReference type="Proteomes" id="UP000886700"/>
    </source>
</evidence>
<dbReference type="InterPro" id="IPR018170">
    <property type="entry name" value="Aldo/ket_reductase_CS"/>
</dbReference>
<dbReference type="InterPro" id="IPR036812">
    <property type="entry name" value="NAD(P)_OxRdtase_dom_sf"/>
</dbReference>
<dbReference type="RefSeq" id="XP_040611499.1">
    <property type="nucleotide sequence ID" value="XM_040755565.1"/>
</dbReference>
<feature type="domain" description="NADP-dependent oxidoreductase" evidence="4">
    <location>
        <begin position="19"/>
        <end position="300"/>
    </location>
</feature>
<protein>
    <submittedName>
        <fullName evidence="6">Aldo-keto reductase family 1 member C21</fullName>
    </submittedName>
</protein>
<dbReference type="PROSITE" id="PS00062">
    <property type="entry name" value="ALDOKETO_REDUCTASE_2"/>
    <property type="match status" value="1"/>
</dbReference>
<dbReference type="PRINTS" id="PR00069">
    <property type="entry name" value="ALDKETRDTASE"/>
</dbReference>
<evidence type="ECO:0000259" key="4">
    <source>
        <dbReference type="Pfam" id="PF00248"/>
    </source>
</evidence>
<comment type="similarity">
    <text evidence="1">Belongs to the aldo/keto reductase family.</text>
</comment>
<gene>
    <name evidence="6" type="primary">LOC101839651</name>
</gene>
<dbReference type="CDD" id="cd19108">
    <property type="entry name" value="AKR_AKR1C1-35"/>
    <property type="match status" value="1"/>
</dbReference>
<dbReference type="Gene3D" id="3.20.20.100">
    <property type="entry name" value="NADP-dependent oxidoreductase domain"/>
    <property type="match status" value="1"/>
</dbReference>
<keyword evidence="5" id="KW-1185">Reference proteome</keyword>
<dbReference type="PANTHER" id="PTHR11732">
    <property type="entry name" value="ALDO/KETO REDUCTASE"/>
    <property type="match status" value="1"/>
</dbReference>
<organism evidence="5 6">
    <name type="scientific">Mesocricetus auratus</name>
    <name type="common">Golden hamster</name>
    <dbReference type="NCBI Taxonomy" id="10036"/>
    <lineage>
        <taxon>Eukaryota</taxon>
        <taxon>Metazoa</taxon>
        <taxon>Chordata</taxon>
        <taxon>Craniata</taxon>
        <taxon>Vertebrata</taxon>
        <taxon>Euteleostomi</taxon>
        <taxon>Mammalia</taxon>
        <taxon>Eutheria</taxon>
        <taxon>Euarchontoglires</taxon>
        <taxon>Glires</taxon>
        <taxon>Rodentia</taxon>
        <taxon>Myomorpha</taxon>
        <taxon>Muroidea</taxon>
        <taxon>Cricetidae</taxon>
        <taxon>Cricetinae</taxon>
        <taxon>Mesocricetus</taxon>
    </lineage>
</organism>
<dbReference type="Pfam" id="PF00248">
    <property type="entry name" value="Aldo_ket_red"/>
    <property type="match status" value="1"/>
</dbReference>
<sequence>MNSKCQRVKLNDGHFIPVLGLGTAVPEEFPRNNLKEIIKIAIDAGFHHFDSAFLYKTEEYVGESIRKKIADGTVRREDIFYTTKVWCNCLRPELVRSSLEQSLKKVQLDYVDLYLMHFPMALKAGEDEFPIDEHGKLIFDTVDLCATWEAMEKCKDAGLTKSIGVCNFNRRQLEKILNKPGLKYKPVCNQVECHPYLNQIKLLDFCKSNDIVLVAYGVLGTQRYTGWVDQNSPVLLDEPVLHRLAKKYSQTPALIALRYQLQRGIVALHSTLKEKHIKENTQVFEFKLTSEDMKVLDGLNRNLRYLPATMFEGHPNFPFSDEY</sequence>
<accession>A0ABM2Y9J1</accession>
<evidence type="ECO:0000256" key="3">
    <source>
        <dbReference type="ARBA" id="ARBA00023002"/>
    </source>
</evidence>
<dbReference type="InterPro" id="IPR044482">
    <property type="entry name" value="AKR1C"/>
</dbReference>
<keyword evidence="2" id="KW-0521">NADP</keyword>
<dbReference type="PIRSF" id="PIRSF000097">
    <property type="entry name" value="AKR"/>
    <property type="match status" value="1"/>
</dbReference>
<dbReference type="SUPFAM" id="SSF51430">
    <property type="entry name" value="NAD(P)-linked oxidoreductase"/>
    <property type="match status" value="1"/>
</dbReference>
<evidence type="ECO:0000256" key="1">
    <source>
        <dbReference type="ARBA" id="ARBA00007905"/>
    </source>
</evidence>
<dbReference type="GeneID" id="101839651"/>